<name>A0A068NYY9_FIMGI</name>
<dbReference type="RefSeq" id="WP_144241289.1">
    <property type="nucleotide sequence ID" value="NZ_CP007139.1"/>
</dbReference>
<feature type="transmembrane region" description="Helical" evidence="1">
    <location>
        <begin position="89"/>
        <end position="111"/>
    </location>
</feature>
<proteinExistence type="predicted"/>
<dbReference type="AlphaFoldDB" id="A0A068NYY9"/>
<accession>A0A068NYY9</accession>
<keyword evidence="1" id="KW-0812">Transmembrane</keyword>
<keyword evidence="1" id="KW-1133">Transmembrane helix</keyword>
<dbReference type="STRING" id="661478.OP10G_4286"/>
<evidence type="ECO:0000313" key="3">
    <source>
        <dbReference type="Proteomes" id="UP000027982"/>
    </source>
</evidence>
<sequence>MSRDPLDNLSVVRQCPAQWSRMIGDDQIRFCSHCNQNVYNLTNMSREEAKAVLSETEGKLCARFYKRGDGTIVTRDCSPAVKAGTKLKVAFVAVFGGALAALGFPILAPVYSGQVKMSPHQLVSKYARRLVRIDEQIGESKDTEEKKALLEWREEIERNLDKALKDERKGASR</sequence>
<dbReference type="Proteomes" id="UP000027982">
    <property type="component" value="Chromosome"/>
</dbReference>
<keyword evidence="1" id="KW-0472">Membrane</keyword>
<dbReference type="KEGG" id="fgi:OP10G_4286"/>
<dbReference type="HOGENOM" id="CLU_1545340_0_0_0"/>
<keyword evidence="3" id="KW-1185">Reference proteome</keyword>
<dbReference type="eggNOG" id="ENOG5033EJ9">
    <property type="taxonomic scope" value="Bacteria"/>
</dbReference>
<evidence type="ECO:0000256" key="1">
    <source>
        <dbReference type="SAM" id="Phobius"/>
    </source>
</evidence>
<organism evidence="2 3">
    <name type="scientific">Fimbriimonas ginsengisoli Gsoil 348</name>
    <dbReference type="NCBI Taxonomy" id="661478"/>
    <lineage>
        <taxon>Bacteria</taxon>
        <taxon>Bacillati</taxon>
        <taxon>Armatimonadota</taxon>
        <taxon>Fimbriimonadia</taxon>
        <taxon>Fimbriimonadales</taxon>
        <taxon>Fimbriimonadaceae</taxon>
        <taxon>Fimbriimonas</taxon>
    </lineage>
</organism>
<gene>
    <name evidence="2" type="ORF">OP10G_4286</name>
</gene>
<protein>
    <submittedName>
        <fullName evidence="2">Uncharacterized protein</fullName>
    </submittedName>
</protein>
<evidence type="ECO:0000313" key="2">
    <source>
        <dbReference type="EMBL" id="AIE87654.1"/>
    </source>
</evidence>
<reference evidence="2 3" key="1">
    <citation type="journal article" date="2014" name="PLoS ONE">
        <title>The first complete genome sequence of the class fimbriimonadia in the phylum armatimonadetes.</title>
        <authorList>
            <person name="Hu Z.Y."/>
            <person name="Wang Y.Z."/>
            <person name="Im W.T."/>
            <person name="Wang S.Y."/>
            <person name="Zhao G.P."/>
            <person name="Zheng H.J."/>
            <person name="Quan Z.X."/>
        </authorList>
    </citation>
    <scope>NUCLEOTIDE SEQUENCE [LARGE SCALE GENOMIC DNA]</scope>
    <source>
        <strain evidence="2">Gsoil 348</strain>
    </source>
</reference>
<dbReference type="EMBL" id="CP007139">
    <property type="protein sequence ID" value="AIE87654.1"/>
    <property type="molecule type" value="Genomic_DNA"/>
</dbReference>
<dbReference type="OrthoDB" id="9814057at2"/>